<keyword evidence="1" id="KW-1185">Reference proteome</keyword>
<accession>A0A7E4V772</accession>
<dbReference type="PANTHER" id="PTHR12732">
    <property type="entry name" value="UNCHARACTERIZED PROTEASOME COMPONENT REGION PCI-CONTAINING"/>
    <property type="match status" value="1"/>
</dbReference>
<dbReference type="InterPro" id="IPR045114">
    <property type="entry name" value="Csn12-like"/>
</dbReference>
<dbReference type="AlphaFoldDB" id="A0A7E4V772"/>
<dbReference type="GO" id="GO:0070390">
    <property type="term" value="C:transcription export complex 2"/>
    <property type="evidence" value="ECO:0007669"/>
    <property type="project" value="TreeGrafter"/>
</dbReference>
<dbReference type="Proteomes" id="UP000492821">
    <property type="component" value="Unassembled WGS sequence"/>
</dbReference>
<dbReference type="GO" id="GO:0006368">
    <property type="term" value="P:transcription elongation by RNA polymerase II"/>
    <property type="evidence" value="ECO:0007669"/>
    <property type="project" value="TreeGrafter"/>
</dbReference>
<evidence type="ECO:0000313" key="1">
    <source>
        <dbReference type="Proteomes" id="UP000492821"/>
    </source>
</evidence>
<dbReference type="SMART" id="SM00753">
    <property type="entry name" value="PAM"/>
    <property type="match status" value="1"/>
</dbReference>
<name>A0A7E4V772_PANRE</name>
<protein>
    <submittedName>
        <fullName evidence="2">PCI domain-containing protein</fullName>
    </submittedName>
</protein>
<dbReference type="GO" id="GO:0000973">
    <property type="term" value="P:post-transcriptional tethering of RNA polymerase II gene DNA at nuclear periphery"/>
    <property type="evidence" value="ECO:0007669"/>
    <property type="project" value="TreeGrafter"/>
</dbReference>
<dbReference type="GO" id="GO:0016973">
    <property type="term" value="P:poly(A)+ mRNA export from nucleus"/>
    <property type="evidence" value="ECO:0007669"/>
    <property type="project" value="TreeGrafter"/>
</dbReference>
<proteinExistence type="predicted"/>
<sequence length="368" mass="42756">MEVPKVTITTFRSYYLTVMEYLNEEHWLSTETVAPLLSLQDKHCLCPFLQVEDINDDASRPYVESVFDDIIQMHIAANFYVSRGSYYQAYNLQLLIISLFSKEIVAKEKDSNWYLPLISVFCDDLRLLAKKAEYEDKRDLEPYMEDVANVIMGLYRICVADNRPDLRATKKAAIMPLTVELFRVYFDMNKMTLLKPLIRSVENLNSSFVKLVSLSDLVAYNYFLGKKAIFDGDMATANRALQHAFDYCPERFKTSRRNILIYWLPVKMFLGYIPNRAILNDFDLSAFFPIIDGIDHGDCKEFRHALAQHSRFFIKSGIFLMLEKLTNLTHLALFKRLHSIVNKDGGCRVKLDAFYHCLRYRGSLPQDG</sequence>
<dbReference type="WBParaSite" id="Pan_g17380.t1">
    <property type="protein sequence ID" value="Pan_g17380.t1"/>
    <property type="gene ID" value="Pan_g17380"/>
</dbReference>
<evidence type="ECO:0000313" key="2">
    <source>
        <dbReference type="WBParaSite" id="Pan_g17380.t1"/>
    </source>
</evidence>
<dbReference type="PANTHER" id="PTHR12732:SF0">
    <property type="entry name" value="PCI DOMAIN-CONTAINING PROTEIN 2"/>
    <property type="match status" value="1"/>
</dbReference>
<reference evidence="2" key="2">
    <citation type="submission" date="2020-10" db="UniProtKB">
        <authorList>
            <consortium name="WormBaseParasite"/>
        </authorList>
    </citation>
    <scope>IDENTIFICATION</scope>
</reference>
<dbReference type="GO" id="GO:0003690">
    <property type="term" value="F:double-stranded DNA binding"/>
    <property type="evidence" value="ECO:0007669"/>
    <property type="project" value="InterPro"/>
</dbReference>
<reference evidence="1" key="1">
    <citation type="journal article" date="2013" name="Genetics">
        <title>The draft genome and transcriptome of Panagrellus redivivus are shaped by the harsh demands of a free-living lifestyle.</title>
        <authorList>
            <person name="Srinivasan J."/>
            <person name="Dillman A.R."/>
            <person name="Macchietto M.G."/>
            <person name="Heikkinen L."/>
            <person name="Lakso M."/>
            <person name="Fracchia K.M."/>
            <person name="Antoshechkin I."/>
            <person name="Mortazavi A."/>
            <person name="Wong G."/>
            <person name="Sternberg P.W."/>
        </authorList>
    </citation>
    <scope>NUCLEOTIDE SEQUENCE [LARGE SCALE GENOMIC DNA]</scope>
    <source>
        <strain evidence="1">MT8872</strain>
    </source>
</reference>
<dbReference type="GO" id="GO:0003723">
    <property type="term" value="F:RNA binding"/>
    <property type="evidence" value="ECO:0007669"/>
    <property type="project" value="InterPro"/>
</dbReference>
<organism evidence="1 2">
    <name type="scientific">Panagrellus redivivus</name>
    <name type="common">Microworm</name>
    <dbReference type="NCBI Taxonomy" id="6233"/>
    <lineage>
        <taxon>Eukaryota</taxon>
        <taxon>Metazoa</taxon>
        <taxon>Ecdysozoa</taxon>
        <taxon>Nematoda</taxon>
        <taxon>Chromadorea</taxon>
        <taxon>Rhabditida</taxon>
        <taxon>Tylenchina</taxon>
        <taxon>Panagrolaimomorpha</taxon>
        <taxon>Panagrolaimoidea</taxon>
        <taxon>Panagrolaimidae</taxon>
        <taxon>Panagrellus</taxon>
    </lineage>
</organism>